<dbReference type="InterPro" id="IPR032282">
    <property type="entry name" value="HAGH_C"/>
</dbReference>
<dbReference type="PANTHER" id="PTHR11935:SF7">
    <property type="entry name" value="HYDROXYACYLGLUTATHIONE HYDROLASE 2, CHLOROPLASTIC-RELATED"/>
    <property type="match status" value="1"/>
</dbReference>
<evidence type="ECO:0000256" key="2">
    <source>
        <dbReference type="ARBA" id="ARBA00022801"/>
    </source>
</evidence>
<dbReference type="Pfam" id="PF16123">
    <property type="entry name" value="HAGH_C"/>
    <property type="match status" value="1"/>
</dbReference>
<evidence type="ECO:0000256" key="1">
    <source>
        <dbReference type="ARBA" id="ARBA00022723"/>
    </source>
</evidence>
<dbReference type="Proteomes" id="UP001152561">
    <property type="component" value="Unassembled WGS sequence"/>
</dbReference>
<organism evidence="5 6">
    <name type="scientific">Anisodus acutangulus</name>
    <dbReference type="NCBI Taxonomy" id="402998"/>
    <lineage>
        <taxon>Eukaryota</taxon>
        <taxon>Viridiplantae</taxon>
        <taxon>Streptophyta</taxon>
        <taxon>Embryophyta</taxon>
        <taxon>Tracheophyta</taxon>
        <taxon>Spermatophyta</taxon>
        <taxon>Magnoliopsida</taxon>
        <taxon>eudicotyledons</taxon>
        <taxon>Gunneridae</taxon>
        <taxon>Pentapetalae</taxon>
        <taxon>asterids</taxon>
        <taxon>lamiids</taxon>
        <taxon>Solanales</taxon>
        <taxon>Solanaceae</taxon>
        <taxon>Solanoideae</taxon>
        <taxon>Hyoscyameae</taxon>
        <taxon>Anisodus</taxon>
    </lineage>
</organism>
<gene>
    <name evidence="5" type="ORF">K7X08_010981</name>
</gene>
<dbReference type="EMBL" id="JAJAGQ010000012">
    <property type="protein sequence ID" value="KAJ8547395.1"/>
    <property type="molecule type" value="Genomic_DNA"/>
</dbReference>
<dbReference type="InterPro" id="IPR036866">
    <property type="entry name" value="RibonucZ/Hydroxyglut_hydro"/>
</dbReference>
<reference evidence="6" key="1">
    <citation type="journal article" date="2023" name="Proc. Natl. Acad. Sci. U.S.A.">
        <title>Genomic and structural basis for evolution of tropane alkaloid biosynthesis.</title>
        <authorList>
            <person name="Wanga Y.-J."/>
            <person name="Taina T."/>
            <person name="Yua J.-Y."/>
            <person name="Lia J."/>
            <person name="Xua B."/>
            <person name="Chenc J."/>
            <person name="D'Auriad J.C."/>
            <person name="Huanga J.-P."/>
            <person name="Huanga S.-X."/>
        </authorList>
    </citation>
    <scope>NUCLEOTIDE SEQUENCE [LARGE SCALE GENOMIC DNA]</scope>
    <source>
        <strain evidence="6">cv. KIB-2019</strain>
    </source>
</reference>
<accession>A0A9Q1LZU2</accession>
<sequence>MSLPDDSNVYCGHEYTLSNSSLHVPWNLEMKNCSAVANLRKKGLPTIPTTLKAEKPCNPSLRTSSREMMQKPWEPFAVPRPKGLFMFTLSLESPNVALDSLSDSRMAKVN</sequence>
<evidence type="ECO:0000313" key="5">
    <source>
        <dbReference type="EMBL" id="KAJ8547395.1"/>
    </source>
</evidence>
<keyword evidence="1" id="KW-0479">Metal-binding</keyword>
<dbReference type="OrthoDB" id="515692at2759"/>
<name>A0A9Q1LZU2_9SOLA</name>
<dbReference type="PANTHER" id="PTHR11935">
    <property type="entry name" value="BETA LACTAMASE DOMAIN"/>
    <property type="match status" value="1"/>
</dbReference>
<keyword evidence="2" id="KW-0378">Hydrolase</keyword>
<evidence type="ECO:0000313" key="6">
    <source>
        <dbReference type="Proteomes" id="UP001152561"/>
    </source>
</evidence>
<dbReference type="Gene3D" id="3.60.15.10">
    <property type="entry name" value="Ribonuclease Z/Hydroxyacylglutathione hydrolase-like"/>
    <property type="match status" value="1"/>
</dbReference>
<feature type="domain" description="Hydroxyacylglutathione hydrolase C-terminal" evidence="4">
    <location>
        <begin position="14"/>
        <end position="70"/>
    </location>
</feature>
<dbReference type="AlphaFoldDB" id="A0A9Q1LZU2"/>
<proteinExistence type="predicted"/>
<protein>
    <recommendedName>
        <fullName evidence="4">Hydroxyacylglutathione hydrolase C-terminal domain-containing protein</fullName>
    </recommendedName>
</protein>
<keyword evidence="3" id="KW-0862">Zinc</keyword>
<evidence type="ECO:0000256" key="3">
    <source>
        <dbReference type="ARBA" id="ARBA00022833"/>
    </source>
</evidence>
<comment type="caution">
    <text evidence="5">The sequence shown here is derived from an EMBL/GenBank/DDBJ whole genome shotgun (WGS) entry which is preliminary data.</text>
</comment>
<keyword evidence="6" id="KW-1185">Reference proteome</keyword>
<dbReference type="SUPFAM" id="SSF56281">
    <property type="entry name" value="Metallo-hydrolase/oxidoreductase"/>
    <property type="match status" value="1"/>
</dbReference>
<evidence type="ECO:0000259" key="4">
    <source>
        <dbReference type="Pfam" id="PF16123"/>
    </source>
</evidence>
<dbReference type="GO" id="GO:0046872">
    <property type="term" value="F:metal ion binding"/>
    <property type="evidence" value="ECO:0007669"/>
    <property type="project" value="UniProtKB-KW"/>
</dbReference>
<dbReference type="GO" id="GO:0004416">
    <property type="term" value="F:hydroxyacylglutathione hydrolase activity"/>
    <property type="evidence" value="ECO:0007669"/>
    <property type="project" value="TreeGrafter"/>
</dbReference>